<evidence type="ECO:0000313" key="1">
    <source>
        <dbReference type="EMBL" id="CUX61439.1"/>
    </source>
</evidence>
<dbReference type="InterPro" id="IPR015309">
    <property type="entry name" value="Tscrpt_rep_TraM"/>
</dbReference>
<dbReference type="SUPFAM" id="SSF109631">
    <property type="entry name" value="Transcriptional repressor TraM"/>
    <property type="match status" value="1"/>
</dbReference>
<dbReference type="InterPro" id="IPR036336">
    <property type="entry name" value="Tscrpt_rep_TraM_sf"/>
</dbReference>
<dbReference type="AlphaFoldDB" id="A0A1S7S2N5"/>
<dbReference type="Proteomes" id="UP000191987">
    <property type="component" value="Unassembled WGS sequence"/>
</dbReference>
<reference evidence="1 2" key="1">
    <citation type="submission" date="2016-01" db="EMBL/GenBank/DDBJ databases">
        <authorList>
            <person name="Oliw E.H."/>
        </authorList>
    </citation>
    <scope>NUCLEOTIDE SEQUENCE [LARGE SCALE GENOMIC DNA]</scope>
    <source>
        <strain evidence="1 2">Zutra 3-1</strain>
    </source>
</reference>
<evidence type="ECO:0000313" key="2">
    <source>
        <dbReference type="Proteomes" id="UP000191987"/>
    </source>
</evidence>
<proteinExistence type="predicted"/>
<dbReference type="Pfam" id="PF09228">
    <property type="entry name" value="Prok-TraM"/>
    <property type="match status" value="1"/>
</dbReference>
<dbReference type="RefSeq" id="WP_080821151.1">
    <property type="nucleotide sequence ID" value="NZ_LT009750.1"/>
</dbReference>
<dbReference type="EMBL" id="FBWG01000049">
    <property type="protein sequence ID" value="CUX61439.1"/>
    <property type="molecule type" value="Genomic_DNA"/>
</dbReference>
<name>A0A1S7S2N5_9HYPH</name>
<gene>
    <name evidence="1" type="primary">traM</name>
    <name evidence="1" type="ORF">AGR7C_pAt0061</name>
</gene>
<dbReference type="Gene3D" id="1.10.287.160">
    <property type="entry name" value="HR1 repeat"/>
    <property type="match status" value="1"/>
</dbReference>
<protein>
    <submittedName>
        <fullName evidence="1">Transcriptional repressor TraM</fullName>
    </submittedName>
</protein>
<organism evidence="1 2">
    <name type="scientific">Agrobacterium deltaense Zutra 3/1</name>
    <dbReference type="NCBI Taxonomy" id="1183427"/>
    <lineage>
        <taxon>Bacteria</taxon>
        <taxon>Pseudomonadati</taxon>
        <taxon>Pseudomonadota</taxon>
        <taxon>Alphaproteobacteria</taxon>
        <taxon>Hyphomicrobiales</taxon>
        <taxon>Rhizobiaceae</taxon>
        <taxon>Rhizobium/Agrobacterium group</taxon>
        <taxon>Agrobacterium</taxon>
    </lineage>
</organism>
<sequence length="102" mass="11292">MTPDAPTSEDKLEMRPVYGLTQGLPKADLESLTVDAIRTHRRLVDEADQLFQTLPDTYKSGKAAGGAQHLIYIQACMEMHAQMYVVNTLVTILGYIPKVSVN</sequence>
<dbReference type="GO" id="GO:0045892">
    <property type="term" value="P:negative regulation of DNA-templated transcription"/>
    <property type="evidence" value="ECO:0007669"/>
    <property type="project" value="InterPro"/>
</dbReference>
<accession>A0A1S7S2N5</accession>